<protein>
    <submittedName>
        <fullName evidence="2">Uncharacterized protein</fullName>
    </submittedName>
</protein>
<evidence type="ECO:0000256" key="1">
    <source>
        <dbReference type="SAM" id="MobiDB-lite"/>
    </source>
</evidence>
<keyword evidence="3" id="KW-1185">Reference proteome</keyword>
<dbReference type="EMBL" id="JAAAID010002013">
    <property type="protein sequence ID" value="KAG0008173.1"/>
    <property type="molecule type" value="Genomic_DNA"/>
</dbReference>
<evidence type="ECO:0000313" key="3">
    <source>
        <dbReference type="Proteomes" id="UP000703661"/>
    </source>
</evidence>
<sequence length="486" mass="54027">MKSFKEFVETDGHSHPNFEKQYACYMAYVGRQKSSNNTGTQSERCDAKLLRQEYKDIRVERTISTSHNATGDIIDASIEQYSLGAIQKIKARRRLQRPTIPSTASSSVLRPAIPSMEFPSSTISPSTTNRPSECKLRLPTPTKAVKSAPSLGGKRKMEDSKVAEPWDSLVRILLQKMNGESAIVTAEWPNEMSMYHQKLYDFIASQLSRNVPLSKITEKDLLLSGIINTRMDNANSVFGKELVEHVKASCLRPNMHTPTAELIAILSPLQNAFKTGGLPQLLNQVEVSIGEEASRRPVGVTSSTLKTKVLDAIRYLCIEKPSKDMSEDELVAIPLIELEMLGLDIHGLVGIVFSLKYQDSIFVSDLASHHAMRLPDSEAAWRSFLNGQTISVLLNYLEHLHDLKESVLEKALEREENIRTVAPRTPNRSPILRPIGGYTLFSPSKKQKVVLLSPDDVALVSPDDVAPSSPDDGIEDSLDEEDEDVF</sequence>
<organism evidence="2 3">
    <name type="scientific">Entomortierella chlamydospora</name>
    <dbReference type="NCBI Taxonomy" id="101097"/>
    <lineage>
        <taxon>Eukaryota</taxon>
        <taxon>Fungi</taxon>
        <taxon>Fungi incertae sedis</taxon>
        <taxon>Mucoromycota</taxon>
        <taxon>Mortierellomycotina</taxon>
        <taxon>Mortierellomycetes</taxon>
        <taxon>Mortierellales</taxon>
        <taxon>Mortierellaceae</taxon>
        <taxon>Entomortierella</taxon>
    </lineage>
</organism>
<feature type="compositionally biased region" description="Low complexity" evidence="1">
    <location>
        <begin position="460"/>
        <end position="471"/>
    </location>
</feature>
<dbReference type="Proteomes" id="UP000703661">
    <property type="component" value="Unassembled WGS sequence"/>
</dbReference>
<feature type="compositionally biased region" description="Acidic residues" evidence="1">
    <location>
        <begin position="472"/>
        <end position="486"/>
    </location>
</feature>
<gene>
    <name evidence="2" type="ORF">BGZ80_003775</name>
</gene>
<feature type="region of interest" description="Disordered" evidence="1">
    <location>
        <begin position="460"/>
        <end position="486"/>
    </location>
</feature>
<dbReference type="AlphaFoldDB" id="A0A9P6SWF5"/>
<feature type="compositionally biased region" description="Polar residues" evidence="1">
    <location>
        <begin position="118"/>
        <end position="131"/>
    </location>
</feature>
<comment type="caution">
    <text evidence="2">The sequence shown here is derived from an EMBL/GenBank/DDBJ whole genome shotgun (WGS) entry which is preliminary data.</text>
</comment>
<feature type="region of interest" description="Disordered" evidence="1">
    <location>
        <begin position="115"/>
        <end position="136"/>
    </location>
</feature>
<evidence type="ECO:0000313" key="2">
    <source>
        <dbReference type="EMBL" id="KAG0008173.1"/>
    </source>
</evidence>
<proteinExistence type="predicted"/>
<accession>A0A9P6SWF5</accession>
<reference evidence="2" key="1">
    <citation type="journal article" date="2020" name="Fungal Divers.">
        <title>Resolving the Mortierellaceae phylogeny through synthesis of multi-gene phylogenetics and phylogenomics.</title>
        <authorList>
            <person name="Vandepol N."/>
            <person name="Liber J."/>
            <person name="Desiro A."/>
            <person name="Na H."/>
            <person name="Kennedy M."/>
            <person name="Barry K."/>
            <person name="Grigoriev I.V."/>
            <person name="Miller A.N."/>
            <person name="O'Donnell K."/>
            <person name="Stajich J.E."/>
            <person name="Bonito G."/>
        </authorList>
    </citation>
    <scope>NUCLEOTIDE SEQUENCE</scope>
    <source>
        <strain evidence="2">NRRL 2769</strain>
    </source>
</reference>
<name>A0A9P6SWF5_9FUNG</name>